<protein>
    <submittedName>
        <fullName evidence="12">AAA family ATPase</fullName>
    </submittedName>
</protein>
<dbReference type="EMBL" id="QBML01000002">
    <property type="protein sequence ID" value="PZO44586.1"/>
    <property type="molecule type" value="Genomic_DNA"/>
</dbReference>
<evidence type="ECO:0000256" key="2">
    <source>
        <dbReference type="ARBA" id="ARBA00022475"/>
    </source>
</evidence>
<feature type="transmembrane region" description="Helical" evidence="9">
    <location>
        <begin position="569"/>
        <end position="590"/>
    </location>
</feature>
<feature type="transmembrane region" description="Helical" evidence="9">
    <location>
        <begin position="290"/>
        <end position="309"/>
    </location>
</feature>
<feature type="transmembrane region" description="Helical" evidence="9">
    <location>
        <begin position="531"/>
        <end position="549"/>
    </location>
</feature>
<feature type="transmembrane region" description="Helical" evidence="9">
    <location>
        <begin position="625"/>
        <end position="645"/>
    </location>
</feature>
<dbReference type="PANTHER" id="PTHR30224:SF4">
    <property type="entry name" value="ELECTRON TRANSPORT PROTEIN YCCM-RELATED"/>
    <property type="match status" value="1"/>
</dbReference>
<accession>A0A2W4WI93</accession>
<dbReference type="PANTHER" id="PTHR30224">
    <property type="entry name" value="ELECTRON TRANSPORT PROTEIN"/>
    <property type="match status" value="1"/>
</dbReference>
<keyword evidence="9" id="KW-1133">Transmembrane helix</keyword>
<dbReference type="GO" id="GO:0006355">
    <property type="term" value="P:regulation of DNA-templated transcription"/>
    <property type="evidence" value="ECO:0007669"/>
    <property type="project" value="InterPro"/>
</dbReference>
<keyword evidence="5" id="KW-0067">ATP-binding</keyword>
<reference evidence="12 13" key="1">
    <citation type="submission" date="2018-04" db="EMBL/GenBank/DDBJ databases">
        <authorList>
            <person name="Go L.Y."/>
            <person name="Mitchell J.A."/>
        </authorList>
    </citation>
    <scope>NUCLEOTIDE SEQUENCE [LARGE SCALE GENOMIC DNA]</scope>
    <source>
        <strain evidence="12">ULC066bin1</strain>
    </source>
</reference>
<evidence type="ECO:0000256" key="9">
    <source>
        <dbReference type="SAM" id="Phobius"/>
    </source>
</evidence>
<sequence>MFTNNPETSLDWIQERSQALQPYLITKVERGIIGKSRYASRLRQEIKKASEDREPVLILGEPGLDKDNIAALIHFNSDRRREAIAKINCNLIQASGAELFGRAGGNSGLLTYLGKGTLVLNNVQELPAEVVPKIMQLLKEGTFKPLGSDETDVDLICETRIIMVSEKFKPVCESCTQHVIKVPALRVRKSDIKPHVEYYISLACRDRGIPRPKIAAEALRSLQSYDFPGNLKELQLLVERAIVQSLGAPFLTEAVFWSTQPKGKNFRFNLLNAYPNLRRFLRSDWFPDRINYGFTLTFFAIVVAILFLAPQTRDRNIALNFFWAWWWPLILIGFPFVGRLWCSICPFMIYGEVVQKLSLWLFPRELKHWNRDVSERWGGWFLFGLFVLIYLWEELWDLQNTAYLSAYLLLLITAGAIICSLIFERRYWCRYLCPIGGMNGMFAKLSMIELRAQQGTCSAECTTYQCYKGGVKKGEGLETNGCPLYSHPAQLQDNRDCVLCMTCLKACPHRSVELNLRPPAIELWTTHVPRTYEVALLLLLLGGAFLHRLPEIQTAIAWQFSESEFLPHLSLSLLILIVAAAIPLVAYGIMRSLHFITVNWKKNCQDYQLPYGLTACKPRPFIQIAYGYLPLALGANLAHYLRLFLQEAGRILPVTWATFGMDGSNLPISIAHPAVIEFLQGTVLIFSVLLTWTLTQKIAKQPWQSLLPQHLSTSVLAIALWAIIVNAGH</sequence>
<keyword evidence="3" id="KW-0479">Metal-binding</keyword>
<evidence type="ECO:0000256" key="6">
    <source>
        <dbReference type="ARBA" id="ARBA00023004"/>
    </source>
</evidence>
<dbReference type="Pfam" id="PF00158">
    <property type="entry name" value="Sigma54_activat"/>
    <property type="match status" value="1"/>
</dbReference>
<dbReference type="Pfam" id="PF12801">
    <property type="entry name" value="Fer4_5"/>
    <property type="match status" value="2"/>
</dbReference>
<keyword evidence="2" id="KW-1003">Cell membrane</keyword>
<comment type="caution">
    <text evidence="12">The sequence shown here is derived from an EMBL/GenBank/DDBJ whole genome shotgun (WGS) entry which is preliminary data.</text>
</comment>
<dbReference type="PROSITE" id="PS00198">
    <property type="entry name" value="4FE4S_FER_1"/>
    <property type="match status" value="1"/>
</dbReference>
<dbReference type="InterPro" id="IPR027417">
    <property type="entry name" value="P-loop_NTPase"/>
</dbReference>
<dbReference type="GO" id="GO:0005886">
    <property type="term" value="C:plasma membrane"/>
    <property type="evidence" value="ECO:0007669"/>
    <property type="project" value="UniProtKB-SubCell"/>
</dbReference>
<reference evidence="12 13" key="2">
    <citation type="submission" date="2018-06" db="EMBL/GenBank/DDBJ databases">
        <title>Metagenomic assembly of (sub)arctic Cyanobacteria and their associated microbiome from non-axenic cultures.</title>
        <authorList>
            <person name="Baurain D."/>
        </authorList>
    </citation>
    <scope>NUCLEOTIDE SEQUENCE [LARGE SCALE GENOMIC DNA]</scope>
    <source>
        <strain evidence="12">ULC066bin1</strain>
    </source>
</reference>
<keyword evidence="8 9" id="KW-0472">Membrane</keyword>
<dbReference type="Proteomes" id="UP000249467">
    <property type="component" value="Unassembled WGS sequence"/>
</dbReference>
<dbReference type="PROSITE" id="PS50045">
    <property type="entry name" value="SIGMA54_INTERACT_4"/>
    <property type="match status" value="1"/>
</dbReference>
<evidence type="ECO:0000259" key="10">
    <source>
        <dbReference type="PROSITE" id="PS50045"/>
    </source>
</evidence>
<keyword evidence="7" id="KW-0411">Iron-sulfur</keyword>
<feature type="domain" description="Sigma-54 factor interaction" evidence="10">
    <location>
        <begin position="32"/>
        <end position="243"/>
    </location>
</feature>
<dbReference type="GO" id="GO:0005524">
    <property type="term" value="F:ATP binding"/>
    <property type="evidence" value="ECO:0007669"/>
    <property type="project" value="InterPro"/>
</dbReference>
<dbReference type="GO" id="GO:0051536">
    <property type="term" value="F:iron-sulfur cluster binding"/>
    <property type="evidence" value="ECO:0007669"/>
    <property type="project" value="UniProtKB-KW"/>
</dbReference>
<dbReference type="InterPro" id="IPR017896">
    <property type="entry name" value="4Fe4S_Fe-S-bd"/>
</dbReference>
<evidence type="ECO:0000256" key="7">
    <source>
        <dbReference type="ARBA" id="ARBA00023014"/>
    </source>
</evidence>
<evidence type="ECO:0000256" key="5">
    <source>
        <dbReference type="ARBA" id="ARBA00022840"/>
    </source>
</evidence>
<dbReference type="Pfam" id="PF25601">
    <property type="entry name" value="AAA_lid_14"/>
    <property type="match status" value="1"/>
</dbReference>
<dbReference type="GO" id="GO:0046872">
    <property type="term" value="F:metal ion binding"/>
    <property type="evidence" value="ECO:0007669"/>
    <property type="project" value="UniProtKB-KW"/>
</dbReference>
<dbReference type="InterPro" id="IPR017900">
    <property type="entry name" value="4Fe4S_Fe_S_CS"/>
</dbReference>
<keyword evidence="6" id="KW-0408">Iron</keyword>
<evidence type="ECO:0000259" key="11">
    <source>
        <dbReference type="PROSITE" id="PS51379"/>
    </source>
</evidence>
<dbReference type="InterPro" id="IPR002078">
    <property type="entry name" value="Sigma_54_int"/>
</dbReference>
<feature type="transmembrane region" description="Helical" evidence="9">
    <location>
        <begin position="670"/>
        <end position="694"/>
    </location>
</feature>
<comment type="subcellular location">
    <subcellularLocation>
        <location evidence="1">Cell membrane</location>
    </subcellularLocation>
</comment>
<organism evidence="12 13">
    <name type="scientific">Pseudanabaena frigida</name>
    <dbReference type="NCBI Taxonomy" id="945775"/>
    <lineage>
        <taxon>Bacteria</taxon>
        <taxon>Bacillati</taxon>
        <taxon>Cyanobacteriota</taxon>
        <taxon>Cyanophyceae</taxon>
        <taxon>Pseudanabaenales</taxon>
        <taxon>Pseudanabaenaceae</taxon>
        <taxon>Pseudanabaena</taxon>
    </lineage>
</organism>
<proteinExistence type="predicted"/>
<evidence type="ECO:0000313" key="12">
    <source>
        <dbReference type="EMBL" id="PZO44586.1"/>
    </source>
</evidence>
<evidence type="ECO:0000256" key="8">
    <source>
        <dbReference type="ARBA" id="ARBA00023136"/>
    </source>
</evidence>
<dbReference type="PROSITE" id="PS51379">
    <property type="entry name" value="4FE4S_FER_2"/>
    <property type="match status" value="1"/>
</dbReference>
<dbReference type="InterPro" id="IPR052378">
    <property type="entry name" value="NosR_regulator"/>
</dbReference>
<keyword evidence="4" id="KW-0547">Nucleotide-binding</keyword>
<evidence type="ECO:0000256" key="4">
    <source>
        <dbReference type="ARBA" id="ARBA00022741"/>
    </source>
</evidence>
<dbReference type="Gene3D" id="1.10.8.60">
    <property type="match status" value="1"/>
</dbReference>
<keyword evidence="9" id="KW-0812">Transmembrane</keyword>
<name>A0A2W4WI93_9CYAN</name>
<dbReference type="AlphaFoldDB" id="A0A2W4WI93"/>
<feature type="transmembrane region" description="Helical" evidence="9">
    <location>
        <begin position="321"/>
        <end position="341"/>
    </location>
</feature>
<dbReference type="SUPFAM" id="SSF54862">
    <property type="entry name" value="4Fe-4S ferredoxins"/>
    <property type="match status" value="1"/>
</dbReference>
<evidence type="ECO:0000256" key="1">
    <source>
        <dbReference type="ARBA" id="ARBA00004236"/>
    </source>
</evidence>
<evidence type="ECO:0000256" key="3">
    <source>
        <dbReference type="ARBA" id="ARBA00022723"/>
    </source>
</evidence>
<feature type="transmembrane region" description="Helical" evidence="9">
    <location>
        <begin position="375"/>
        <end position="392"/>
    </location>
</feature>
<evidence type="ECO:0000313" key="13">
    <source>
        <dbReference type="Proteomes" id="UP000249467"/>
    </source>
</evidence>
<feature type="domain" description="4Fe-4S ferredoxin-type" evidence="11">
    <location>
        <begin position="487"/>
        <end position="517"/>
    </location>
</feature>
<feature type="transmembrane region" description="Helical" evidence="9">
    <location>
        <begin position="404"/>
        <end position="423"/>
    </location>
</feature>
<gene>
    <name evidence="12" type="ORF">DCF19_02235</name>
</gene>
<dbReference type="SUPFAM" id="SSF52540">
    <property type="entry name" value="P-loop containing nucleoside triphosphate hydrolases"/>
    <property type="match status" value="1"/>
</dbReference>
<dbReference type="Gene3D" id="3.40.50.300">
    <property type="entry name" value="P-loop containing nucleotide triphosphate hydrolases"/>
    <property type="match status" value="1"/>
</dbReference>
<feature type="transmembrane region" description="Helical" evidence="9">
    <location>
        <begin position="706"/>
        <end position="724"/>
    </location>
</feature>
<dbReference type="InterPro" id="IPR058031">
    <property type="entry name" value="AAA_lid_NorR"/>
</dbReference>